<keyword evidence="3" id="KW-1185">Reference proteome</keyword>
<proteinExistence type="predicted"/>
<feature type="compositionally biased region" description="Basic and acidic residues" evidence="1">
    <location>
        <begin position="1802"/>
        <end position="1816"/>
    </location>
</feature>
<name>A0A812UK91_9DINO</name>
<dbReference type="Gene3D" id="1.25.40.10">
    <property type="entry name" value="Tetratricopeptide repeat domain"/>
    <property type="match status" value="1"/>
</dbReference>
<comment type="caution">
    <text evidence="2">The sequence shown here is derived from an EMBL/GenBank/DDBJ whole genome shotgun (WGS) entry which is preliminary data.</text>
</comment>
<accession>A0A812UK91</accession>
<sequence>MKAEDWQAAVQALFRCLRLEPADTASLRKLAQSLFRCGELERSREVLAQLKTSEGVSEDEEWLMMRLKRRFEKPWYHSAGEVSSKEAEFVSLSAARAKRRKCARQARELPAIEQCLMRLSVVDLMQTMRTMVTNSLPPFQPVVFVLRGANEDDQQQDEPMLEDTARRTPAAMTTAVLDSLRSLMVEPWPLSGSAVQWLLHILASDNASPAMFEEESQAVAGFLALPGDQAAEGQRSRCQTFRSWLFEVLRFTSERGRERLRVSVDHCKLTALQAELLGGAVLLSRPLIRSEVETHLGVRAFWASSTFLAWVDQSDGCPGEDPDPRHALRSFVQEFGLSLADARRDSSEAKLMPLTCALTCKESPKFFMPEESCVMASSRLPWLHQPALSLLRALAQLACLALLASAAETAMFRECGITGQIGLAQEEHVRLRMWMEGAVQEMALLRCRALQLAAGGITVQTATGEELTSDQVEKRLQQVRQGLARQEEANDSLGKKASHERETMEQKQEEIEDDEEVKKREQETAEVARSIMEHSGALPSPLATDQTRVQEVFEFHLPLPRRQVQQLNRFFRLEAKSTGYAGDAVVLALEKILSQLAVSLVELALDPEEGEYKMVQPPYFDGTVSCTRSAALLLDKAAQMTQPLEAASESPLLLGVRQDAQFGAFLHPACEHLVFASTLLIASLTPRVLAGSISRDWCPLLHGLLSLNLKILSLNLLAPDKQQEPARGGSLMVRRGTAAALPRHKLWQRLCRLYRASHDLALELTEHFLRRTVEWDSDMSKLSWASWDNFKVCIARLFGNNRLSLNRISASEDSLLSMPHVLLSSALRAEGPTIRTWRERCHAWQKKVAETVAPSTWKASLEVFQQEEMVPSAGQQDMDMDDKEDIETCRVVARCLSSFWPLPAMDPEECSTCKRDGPFKRMLNNNLTYCVLGETSQTDDNLQSKADRIFPDSGVTNEGSEVPPHILGLAAAVNQRLDPTSASSLRFLKALASQLDAQLFKPSTDSFQPQAVVHPFTLNASCMMNMLNTELLPEQCSQPFSSMIQSLAGSNALSDRAEAVPASCLKVTKESNLVKSIADLFEQLLKKRERFHQMLLEVPPSKRHTAKMPRAETAAMQMQMDQQEVFELKEAKELMDIASQVPALTVLPFDNPYETLLKRSPVDCVQGQKHELLEALICISKAVAISPACEELWWSASQVFLQLLLLQDDADALAEPWSQKLQVFTGSSDMNWSQRWRFLYGQARMLNQAWQYKLTDDLTRGVRMLKAGQSIPELLSQTALRWFERQLEVLVLLRCRKRYFATQAQSNERRLAHLKRCKRTALSLLWFLIHCSDLQGVFQYATEAMAAVKGWEEPAFAEAWRKFSSSSKQPLLCFRGTVREALPAYLWYVPYILGRIEWKLWKLSPASTERLDRKIIICLLMDACHVELEVRDSLLERKRVEFIDTEPSFRLHAMRLAILFGSADGYESAGMMCYDVSNPELSRNNVMADALKGMYELAQMDKWYMCKYYACEARAHLDVGDLRTAADGVDKVVDETLRGRQFQAPFFECINPFVMHCQRVRKDESRKWAAMKTCLQVHRAIMESILGQALAAVGKLDDVSEFAKYGRGVHPGCRTKVANAMKSLDQSRPESWQALFQVKRALLRLVLASFDTESNTSFELAQTVYLLRNIRQGFNALIKANARPEGSPALSSRPYLDWRLFGLLRHLCNRCQEMQRFLEDRELRKEIDLLQTSFAAAAGRLFCFGLGGIRAGASIPDEDFFESLQSQMPKSRELKDLMGIAIDEELDAPTSGSFLGRNSTEVFKEDSEGTLHVNDD</sequence>
<dbReference type="OrthoDB" id="427313at2759"/>
<dbReference type="Proteomes" id="UP000604046">
    <property type="component" value="Unassembled WGS sequence"/>
</dbReference>
<evidence type="ECO:0000256" key="1">
    <source>
        <dbReference type="SAM" id="MobiDB-lite"/>
    </source>
</evidence>
<evidence type="ECO:0000313" key="3">
    <source>
        <dbReference type="Proteomes" id="UP000604046"/>
    </source>
</evidence>
<gene>
    <name evidence="2" type="primary">yos-9</name>
    <name evidence="2" type="ORF">SNAT2548_LOCUS32261</name>
</gene>
<feature type="region of interest" description="Disordered" evidence="1">
    <location>
        <begin position="1788"/>
        <end position="1816"/>
    </location>
</feature>
<reference evidence="2" key="1">
    <citation type="submission" date="2021-02" db="EMBL/GenBank/DDBJ databases">
        <authorList>
            <person name="Dougan E. K."/>
            <person name="Rhodes N."/>
            <person name="Thang M."/>
            <person name="Chan C."/>
        </authorList>
    </citation>
    <scope>NUCLEOTIDE SEQUENCE</scope>
</reference>
<feature type="compositionally biased region" description="Polar residues" evidence="1">
    <location>
        <begin position="1790"/>
        <end position="1801"/>
    </location>
</feature>
<protein>
    <submittedName>
        <fullName evidence="2">Yos-9 protein</fullName>
    </submittedName>
</protein>
<evidence type="ECO:0000313" key="2">
    <source>
        <dbReference type="EMBL" id="CAE7568130.1"/>
    </source>
</evidence>
<organism evidence="2 3">
    <name type="scientific">Symbiodinium natans</name>
    <dbReference type="NCBI Taxonomy" id="878477"/>
    <lineage>
        <taxon>Eukaryota</taxon>
        <taxon>Sar</taxon>
        <taxon>Alveolata</taxon>
        <taxon>Dinophyceae</taxon>
        <taxon>Suessiales</taxon>
        <taxon>Symbiodiniaceae</taxon>
        <taxon>Symbiodinium</taxon>
    </lineage>
</organism>
<dbReference type="EMBL" id="CAJNDS010002701">
    <property type="protein sequence ID" value="CAE7568130.1"/>
    <property type="molecule type" value="Genomic_DNA"/>
</dbReference>
<dbReference type="InterPro" id="IPR011990">
    <property type="entry name" value="TPR-like_helical_dom_sf"/>
</dbReference>
<feature type="compositionally biased region" description="Basic and acidic residues" evidence="1">
    <location>
        <begin position="485"/>
        <end position="509"/>
    </location>
</feature>
<feature type="region of interest" description="Disordered" evidence="1">
    <location>
        <begin position="483"/>
        <end position="524"/>
    </location>
</feature>